<accession>A0A0C2FLF5</accession>
<dbReference type="Pfam" id="PF01019">
    <property type="entry name" value="G_glu_transpept"/>
    <property type="match status" value="1"/>
</dbReference>
<organism evidence="2 3">
    <name type="scientific">Ancylostoma duodenale</name>
    <dbReference type="NCBI Taxonomy" id="51022"/>
    <lineage>
        <taxon>Eukaryota</taxon>
        <taxon>Metazoa</taxon>
        <taxon>Ecdysozoa</taxon>
        <taxon>Nematoda</taxon>
        <taxon>Chromadorea</taxon>
        <taxon>Rhabditida</taxon>
        <taxon>Rhabditina</taxon>
        <taxon>Rhabditomorpha</taxon>
        <taxon>Strongyloidea</taxon>
        <taxon>Ancylostomatidae</taxon>
        <taxon>Ancylostomatinae</taxon>
        <taxon>Ancylostoma</taxon>
    </lineage>
</organism>
<gene>
    <name evidence="2" type="ORF">ANCDUO_20495</name>
</gene>
<keyword evidence="3" id="KW-1185">Reference proteome</keyword>
<dbReference type="PANTHER" id="PTHR11686:SF9">
    <property type="entry name" value="RE13973P"/>
    <property type="match status" value="1"/>
</dbReference>
<dbReference type="PANTHER" id="PTHR11686">
    <property type="entry name" value="GAMMA GLUTAMYL TRANSPEPTIDASE"/>
    <property type="match status" value="1"/>
</dbReference>
<dbReference type="GO" id="GO:0006751">
    <property type="term" value="P:glutathione catabolic process"/>
    <property type="evidence" value="ECO:0007669"/>
    <property type="project" value="InterPro"/>
</dbReference>
<sequence length="110" mass="11732">CSEIKVEFLGTERTPTQEKPSTLTSAASPTAAVEAERISIEWPPPTRSVSRNFLHAAVSCRNEYCAEIGRDILIRDGNAVDAAIATVVCMGAVHPYATGFGGGLMMIVHN</sequence>
<dbReference type="InterPro" id="IPR000101">
    <property type="entry name" value="GGT_peptidase"/>
</dbReference>
<dbReference type="OrthoDB" id="1081007at2759"/>
<feature type="region of interest" description="Disordered" evidence="1">
    <location>
        <begin position="9"/>
        <end position="28"/>
    </location>
</feature>
<evidence type="ECO:0000313" key="3">
    <source>
        <dbReference type="Proteomes" id="UP000054047"/>
    </source>
</evidence>
<proteinExistence type="predicted"/>
<dbReference type="GO" id="GO:0005886">
    <property type="term" value="C:plasma membrane"/>
    <property type="evidence" value="ECO:0007669"/>
    <property type="project" value="TreeGrafter"/>
</dbReference>
<evidence type="ECO:0000256" key="1">
    <source>
        <dbReference type="SAM" id="MobiDB-lite"/>
    </source>
</evidence>
<dbReference type="SUPFAM" id="SSF56235">
    <property type="entry name" value="N-terminal nucleophile aminohydrolases (Ntn hydrolases)"/>
    <property type="match status" value="1"/>
</dbReference>
<feature type="non-terminal residue" evidence="2">
    <location>
        <position position="1"/>
    </location>
</feature>
<reference evidence="2 3" key="1">
    <citation type="submission" date="2013-12" db="EMBL/GenBank/DDBJ databases">
        <title>Draft genome of the parsitic nematode Ancylostoma duodenale.</title>
        <authorList>
            <person name="Mitreva M."/>
        </authorList>
    </citation>
    <scope>NUCLEOTIDE SEQUENCE [LARGE SCALE GENOMIC DNA]</scope>
    <source>
        <strain evidence="2 3">Zhejiang</strain>
    </source>
</reference>
<dbReference type="Proteomes" id="UP000054047">
    <property type="component" value="Unassembled WGS sequence"/>
</dbReference>
<evidence type="ECO:0008006" key="4">
    <source>
        <dbReference type="Google" id="ProtNLM"/>
    </source>
</evidence>
<dbReference type="GO" id="GO:0036374">
    <property type="term" value="F:glutathione hydrolase activity"/>
    <property type="evidence" value="ECO:0007669"/>
    <property type="project" value="InterPro"/>
</dbReference>
<feature type="non-terminal residue" evidence="2">
    <location>
        <position position="110"/>
    </location>
</feature>
<dbReference type="AlphaFoldDB" id="A0A0C2FLF5"/>
<dbReference type="InterPro" id="IPR029055">
    <property type="entry name" value="Ntn_hydrolases_N"/>
</dbReference>
<protein>
    <recommendedName>
        <fullName evidence="4">Gamma-glutamyltranspeptidase</fullName>
    </recommendedName>
</protein>
<name>A0A0C2FLF5_9BILA</name>
<evidence type="ECO:0000313" key="2">
    <source>
        <dbReference type="EMBL" id="KIH49430.1"/>
    </source>
</evidence>
<dbReference type="EMBL" id="KN753490">
    <property type="protein sequence ID" value="KIH49430.1"/>
    <property type="molecule type" value="Genomic_DNA"/>
</dbReference>